<protein>
    <submittedName>
        <fullName evidence="1">Uncharacterized protein</fullName>
    </submittedName>
</protein>
<organism evidence="1 2">
    <name type="scientific">Adineta steineri</name>
    <dbReference type="NCBI Taxonomy" id="433720"/>
    <lineage>
        <taxon>Eukaryota</taxon>
        <taxon>Metazoa</taxon>
        <taxon>Spiralia</taxon>
        <taxon>Gnathifera</taxon>
        <taxon>Rotifera</taxon>
        <taxon>Eurotatoria</taxon>
        <taxon>Bdelloidea</taxon>
        <taxon>Adinetida</taxon>
        <taxon>Adinetidae</taxon>
        <taxon>Adineta</taxon>
    </lineage>
</organism>
<proteinExistence type="predicted"/>
<dbReference type="EMBL" id="CAJOAY010030350">
    <property type="protein sequence ID" value="CAF4418736.1"/>
    <property type="molecule type" value="Genomic_DNA"/>
</dbReference>
<gene>
    <name evidence="1" type="ORF">OKA104_LOCUS52394</name>
</gene>
<evidence type="ECO:0000313" key="1">
    <source>
        <dbReference type="EMBL" id="CAF4418736.1"/>
    </source>
</evidence>
<accession>A0A820QCF6</accession>
<reference evidence="1" key="1">
    <citation type="submission" date="2021-02" db="EMBL/GenBank/DDBJ databases">
        <authorList>
            <person name="Nowell W R."/>
        </authorList>
    </citation>
    <scope>NUCLEOTIDE SEQUENCE</scope>
</reference>
<sequence>LITETTFLIPGDVVSYLASYELSVSIRGNKVIVGVPRIGTVTVLYNLGTSLNISRINTLSSIDSTSIGRIVDWADDTTIAILVEDPYETSWSTTQIFFYDERSVTTASPIFSFPNNQQILGSRLLRPSFARFSITIGGNMAILTSNADILIIPNAPAGYASRWSDTTD</sequence>
<feature type="non-terminal residue" evidence="1">
    <location>
        <position position="1"/>
    </location>
</feature>
<dbReference type="Proteomes" id="UP000663881">
    <property type="component" value="Unassembled WGS sequence"/>
</dbReference>
<dbReference type="AlphaFoldDB" id="A0A820QCF6"/>
<comment type="caution">
    <text evidence="1">The sequence shown here is derived from an EMBL/GenBank/DDBJ whole genome shotgun (WGS) entry which is preliminary data.</text>
</comment>
<evidence type="ECO:0000313" key="2">
    <source>
        <dbReference type="Proteomes" id="UP000663881"/>
    </source>
</evidence>
<name>A0A820QCF6_9BILA</name>
<feature type="non-terminal residue" evidence="1">
    <location>
        <position position="168"/>
    </location>
</feature>